<reference evidence="3 4" key="1">
    <citation type="submission" date="2020-02" db="EMBL/GenBank/DDBJ databases">
        <title>Genome sequence of the type strain DSM 27180 of Arthrobacter silviterrae.</title>
        <authorList>
            <person name="Gao J."/>
            <person name="Sun J."/>
        </authorList>
    </citation>
    <scope>NUCLEOTIDE SEQUENCE [LARGE SCALE GENOMIC DNA]</scope>
    <source>
        <strain evidence="3 4">DSM 27180</strain>
    </source>
</reference>
<evidence type="ECO:0000259" key="2">
    <source>
        <dbReference type="Pfam" id="PF19843"/>
    </source>
</evidence>
<gene>
    <name evidence="3" type="ORF">G6N77_04040</name>
</gene>
<keyword evidence="4" id="KW-1185">Reference proteome</keyword>
<dbReference type="Proteomes" id="UP000479226">
    <property type="component" value="Unassembled WGS sequence"/>
</dbReference>
<proteinExistence type="predicted"/>
<comment type="caution">
    <text evidence="3">The sequence shown here is derived from an EMBL/GenBank/DDBJ whole genome shotgun (WGS) entry which is preliminary data.</text>
</comment>
<organism evidence="3 4">
    <name type="scientific">Arthrobacter silviterrae</name>
    <dbReference type="NCBI Taxonomy" id="2026658"/>
    <lineage>
        <taxon>Bacteria</taxon>
        <taxon>Bacillati</taxon>
        <taxon>Actinomycetota</taxon>
        <taxon>Actinomycetes</taxon>
        <taxon>Micrococcales</taxon>
        <taxon>Micrococcaceae</taxon>
        <taxon>Arthrobacter</taxon>
    </lineage>
</organism>
<evidence type="ECO:0000313" key="4">
    <source>
        <dbReference type="Proteomes" id="UP000479226"/>
    </source>
</evidence>
<dbReference type="InterPro" id="IPR046281">
    <property type="entry name" value="DUF6318"/>
</dbReference>
<dbReference type="EMBL" id="JAAKZI010000004">
    <property type="protein sequence ID" value="NGN82637.1"/>
    <property type="molecule type" value="Genomic_DNA"/>
</dbReference>
<accession>A0ABX0DEM7</accession>
<protein>
    <recommendedName>
        <fullName evidence="2">DUF6318 domain-containing protein</fullName>
    </recommendedName>
</protein>
<feature type="region of interest" description="Disordered" evidence="1">
    <location>
        <begin position="57"/>
        <end position="95"/>
    </location>
</feature>
<evidence type="ECO:0000313" key="3">
    <source>
        <dbReference type="EMBL" id="NGN82637.1"/>
    </source>
</evidence>
<feature type="compositionally biased region" description="Low complexity" evidence="1">
    <location>
        <begin position="68"/>
        <end position="81"/>
    </location>
</feature>
<evidence type="ECO:0000256" key="1">
    <source>
        <dbReference type="SAM" id="MobiDB-lite"/>
    </source>
</evidence>
<dbReference type="RefSeq" id="WP_165180726.1">
    <property type="nucleotide sequence ID" value="NZ_JAAKZI010000004.1"/>
</dbReference>
<sequence>MTTDLLTIGRTIHIWAGRAGRGQAEANPPRSRVLHSRFLATVLGAVLLAGCSSAAPPVAGSGSPGHPPTTAAATAAATAAPTNPPTPAYKPATAAGPAQNVPVPVLPAKAKEFSKEGLEAFAAYWYSTLGYAYETGNVAPMVAVTDPSCKSCAGAQESISARYGDGGWLVGGQMVVHSSTSTFHVTPESTYQAILLIHQQRVISYNADKTVDVDIPAMTPRADIVVASYHDGHWTAQKAEHLTKD</sequence>
<feature type="domain" description="DUF6318" evidence="2">
    <location>
        <begin position="88"/>
        <end position="239"/>
    </location>
</feature>
<name>A0ABX0DEM7_9MICC</name>
<dbReference type="Pfam" id="PF19843">
    <property type="entry name" value="DUF6318"/>
    <property type="match status" value="1"/>
</dbReference>